<evidence type="ECO:0000313" key="6">
    <source>
        <dbReference type="Proteomes" id="UP000310636"/>
    </source>
</evidence>
<dbReference type="SUPFAM" id="SSF52540">
    <property type="entry name" value="P-loop containing nucleoside triphosphate hydrolases"/>
    <property type="match status" value="1"/>
</dbReference>
<dbReference type="PROSITE" id="PS00211">
    <property type="entry name" value="ABC_TRANSPORTER_1"/>
    <property type="match status" value="1"/>
</dbReference>
<dbReference type="GO" id="GO:0016887">
    <property type="term" value="F:ATP hydrolysis activity"/>
    <property type="evidence" value="ECO:0007669"/>
    <property type="project" value="InterPro"/>
</dbReference>
<dbReference type="InterPro" id="IPR050153">
    <property type="entry name" value="Metal_Ion_Import_ABC"/>
</dbReference>
<dbReference type="SMART" id="SM00382">
    <property type="entry name" value="AAA"/>
    <property type="match status" value="1"/>
</dbReference>
<comment type="caution">
    <text evidence="5">The sequence shown here is derived from an EMBL/GenBank/DDBJ whole genome shotgun (WGS) entry which is preliminary data.</text>
</comment>
<dbReference type="RefSeq" id="WP_136369997.1">
    <property type="nucleotide sequence ID" value="NZ_SSOB01000013.1"/>
</dbReference>
<keyword evidence="3 5" id="KW-0067">ATP-binding</keyword>
<sequence>MRLASLRDVMFGYGDVPCLEEANVEIHSNEFVAVTGPNGAAKTTLLKLALGLLQPWRGTAEISSTNREGGKLVVGYVPQQIASFNSGFPSNVLEFVQSGRYGRGSWLRRMRKNDREAVEKALLLTDTLHLRNRKIGELSGGQKQRICLARALALSPDLYVLDEPTTGMDKESRARFYELMRNEVREKGKTVVMVTHHLSEVEPELDRLITLERKEESGWRCCTTTSCSGHFVPAGSLRC</sequence>
<keyword evidence="2" id="KW-0547">Nucleotide-binding</keyword>
<reference evidence="5 6" key="1">
    <citation type="submission" date="2019-04" db="EMBL/GenBank/DDBJ databases">
        <title>Cohnella sp. nov. isolated from preserved vegetables.</title>
        <authorList>
            <person name="Lin S.-Y."/>
            <person name="Hung M.-H."/>
            <person name="Young C.-C."/>
        </authorList>
    </citation>
    <scope>NUCLEOTIDE SEQUENCE [LARGE SCALE GENOMIC DNA]</scope>
    <source>
        <strain evidence="5 6">CC-MHH1044</strain>
    </source>
</reference>
<evidence type="ECO:0000313" key="5">
    <source>
        <dbReference type="EMBL" id="THF79461.1"/>
    </source>
</evidence>
<evidence type="ECO:0000256" key="1">
    <source>
        <dbReference type="ARBA" id="ARBA00022448"/>
    </source>
</evidence>
<protein>
    <submittedName>
        <fullName evidence="5">Metal ABC transporter ATP-binding protein</fullName>
    </submittedName>
</protein>
<dbReference type="PROSITE" id="PS50893">
    <property type="entry name" value="ABC_TRANSPORTER_2"/>
    <property type="match status" value="1"/>
</dbReference>
<dbReference type="InterPro" id="IPR003439">
    <property type="entry name" value="ABC_transporter-like_ATP-bd"/>
</dbReference>
<accession>A0A4S4BWK7</accession>
<dbReference type="Pfam" id="PF00005">
    <property type="entry name" value="ABC_tran"/>
    <property type="match status" value="1"/>
</dbReference>
<dbReference type="PANTHER" id="PTHR42734">
    <property type="entry name" value="METAL TRANSPORT SYSTEM ATP-BINDING PROTEIN TM_0124-RELATED"/>
    <property type="match status" value="1"/>
</dbReference>
<keyword evidence="1" id="KW-0813">Transport</keyword>
<organism evidence="5 6">
    <name type="scientific">Cohnella fermenti</name>
    <dbReference type="NCBI Taxonomy" id="2565925"/>
    <lineage>
        <taxon>Bacteria</taxon>
        <taxon>Bacillati</taxon>
        <taxon>Bacillota</taxon>
        <taxon>Bacilli</taxon>
        <taxon>Bacillales</taxon>
        <taxon>Paenibacillaceae</taxon>
        <taxon>Cohnella</taxon>
    </lineage>
</organism>
<dbReference type="AlphaFoldDB" id="A0A4S4BWK7"/>
<name>A0A4S4BWK7_9BACL</name>
<evidence type="ECO:0000259" key="4">
    <source>
        <dbReference type="PROSITE" id="PS50893"/>
    </source>
</evidence>
<dbReference type="EMBL" id="SSOB01000013">
    <property type="protein sequence ID" value="THF79461.1"/>
    <property type="molecule type" value="Genomic_DNA"/>
</dbReference>
<dbReference type="PANTHER" id="PTHR42734:SF4">
    <property type="entry name" value="HIGH-AFFINITY ZINC UPTAKE SYSTEM ATP-BINDING PROTEIN ZNUC"/>
    <property type="match status" value="1"/>
</dbReference>
<feature type="domain" description="ABC transporter" evidence="4">
    <location>
        <begin position="4"/>
        <end position="238"/>
    </location>
</feature>
<evidence type="ECO:0000256" key="3">
    <source>
        <dbReference type="ARBA" id="ARBA00022840"/>
    </source>
</evidence>
<dbReference type="InterPro" id="IPR017871">
    <property type="entry name" value="ABC_transporter-like_CS"/>
</dbReference>
<keyword evidence="6" id="KW-1185">Reference proteome</keyword>
<dbReference type="InterPro" id="IPR027417">
    <property type="entry name" value="P-loop_NTPase"/>
</dbReference>
<dbReference type="InterPro" id="IPR003593">
    <property type="entry name" value="AAA+_ATPase"/>
</dbReference>
<evidence type="ECO:0000256" key="2">
    <source>
        <dbReference type="ARBA" id="ARBA00022741"/>
    </source>
</evidence>
<proteinExistence type="predicted"/>
<dbReference type="Gene3D" id="3.40.50.300">
    <property type="entry name" value="P-loop containing nucleotide triphosphate hydrolases"/>
    <property type="match status" value="1"/>
</dbReference>
<gene>
    <name evidence="5" type="ORF">E6C55_11770</name>
</gene>
<dbReference type="GO" id="GO:0005524">
    <property type="term" value="F:ATP binding"/>
    <property type="evidence" value="ECO:0007669"/>
    <property type="project" value="UniProtKB-KW"/>
</dbReference>
<dbReference type="OrthoDB" id="9806726at2"/>
<dbReference type="Proteomes" id="UP000310636">
    <property type="component" value="Unassembled WGS sequence"/>
</dbReference>